<accession>A0A2T8HYZ0</accession>
<evidence type="ECO:0000256" key="1">
    <source>
        <dbReference type="SAM" id="Phobius"/>
    </source>
</evidence>
<keyword evidence="1" id="KW-1133">Transmembrane helix</keyword>
<keyword evidence="1" id="KW-0812">Transmembrane</keyword>
<proteinExistence type="predicted"/>
<evidence type="ECO:0000313" key="3">
    <source>
        <dbReference type="Proteomes" id="UP000245911"/>
    </source>
</evidence>
<dbReference type="EMBL" id="QDKM01000001">
    <property type="protein sequence ID" value="PVH30650.1"/>
    <property type="molecule type" value="Genomic_DNA"/>
</dbReference>
<evidence type="ECO:0000313" key="2">
    <source>
        <dbReference type="EMBL" id="PVH30650.1"/>
    </source>
</evidence>
<sequence>MTTADSFTLAPSRSQRNSLGAIARLWAAMGEHAPLYVVLVVVALWASAVAIFGLPGLYLPAVGFAPMMIAMLVAITRG</sequence>
<organism evidence="2 3">
    <name type="scientific">Pararhodobacter oceanensis</name>
    <dbReference type="NCBI Taxonomy" id="2172121"/>
    <lineage>
        <taxon>Bacteria</taxon>
        <taxon>Pseudomonadati</taxon>
        <taxon>Pseudomonadota</taxon>
        <taxon>Alphaproteobacteria</taxon>
        <taxon>Rhodobacterales</taxon>
        <taxon>Paracoccaceae</taxon>
        <taxon>Pararhodobacter</taxon>
    </lineage>
</organism>
<reference evidence="2 3" key="1">
    <citation type="submission" date="2018-04" db="EMBL/GenBank/DDBJ databases">
        <title>Pararhodobacter oceanense sp. nov., isolated from marine intertidal sediment.</title>
        <authorList>
            <person name="Wang X.-L."/>
            <person name="Du Z.-J."/>
        </authorList>
    </citation>
    <scope>NUCLEOTIDE SEQUENCE [LARGE SCALE GENOMIC DNA]</scope>
    <source>
        <strain evidence="2 3">AM505</strain>
    </source>
</reference>
<feature type="transmembrane region" description="Helical" evidence="1">
    <location>
        <begin position="58"/>
        <end position="76"/>
    </location>
</feature>
<keyword evidence="3" id="KW-1185">Reference proteome</keyword>
<protein>
    <recommendedName>
        <fullName evidence="4">Fatty acid desaturase</fullName>
    </recommendedName>
</protein>
<comment type="caution">
    <text evidence="2">The sequence shown here is derived from an EMBL/GenBank/DDBJ whole genome shotgun (WGS) entry which is preliminary data.</text>
</comment>
<gene>
    <name evidence="2" type="ORF">DDE20_03785</name>
</gene>
<keyword evidence="1" id="KW-0472">Membrane</keyword>
<dbReference type="Proteomes" id="UP000245911">
    <property type="component" value="Unassembled WGS sequence"/>
</dbReference>
<dbReference type="RefSeq" id="WP_116557070.1">
    <property type="nucleotide sequence ID" value="NZ_QDKM01000001.1"/>
</dbReference>
<name>A0A2T8HYZ0_9RHOB</name>
<evidence type="ECO:0008006" key="4">
    <source>
        <dbReference type="Google" id="ProtNLM"/>
    </source>
</evidence>
<feature type="transmembrane region" description="Helical" evidence="1">
    <location>
        <begin position="33"/>
        <end position="52"/>
    </location>
</feature>
<dbReference type="AlphaFoldDB" id="A0A2T8HYZ0"/>